<keyword evidence="2" id="KW-1185">Reference proteome</keyword>
<name>A0A1R1XPQ0_9FUNG</name>
<proteinExistence type="predicted"/>
<evidence type="ECO:0000313" key="1">
    <source>
        <dbReference type="EMBL" id="OMJ16614.1"/>
    </source>
</evidence>
<comment type="caution">
    <text evidence="1">The sequence shown here is derived from an EMBL/GenBank/DDBJ whole genome shotgun (WGS) entry which is preliminary data.</text>
</comment>
<dbReference type="EMBL" id="LSSN01002284">
    <property type="protein sequence ID" value="OMJ16614.1"/>
    <property type="molecule type" value="Genomic_DNA"/>
</dbReference>
<dbReference type="Proteomes" id="UP000187283">
    <property type="component" value="Unassembled WGS sequence"/>
</dbReference>
<protein>
    <recommendedName>
        <fullName evidence="3">Integrase zinc-binding domain-containing protein</fullName>
    </recommendedName>
</protein>
<dbReference type="OrthoDB" id="10550893at2759"/>
<evidence type="ECO:0008006" key="3">
    <source>
        <dbReference type="Google" id="ProtNLM"/>
    </source>
</evidence>
<evidence type="ECO:0000313" key="2">
    <source>
        <dbReference type="Proteomes" id="UP000187283"/>
    </source>
</evidence>
<organism evidence="1 2">
    <name type="scientific">Smittium culicis</name>
    <dbReference type="NCBI Taxonomy" id="133412"/>
    <lineage>
        <taxon>Eukaryota</taxon>
        <taxon>Fungi</taxon>
        <taxon>Fungi incertae sedis</taxon>
        <taxon>Zoopagomycota</taxon>
        <taxon>Kickxellomycotina</taxon>
        <taxon>Harpellomycetes</taxon>
        <taxon>Harpellales</taxon>
        <taxon>Legeriomycetaceae</taxon>
        <taxon>Smittium</taxon>
    </lineage>
</organism>
<sequence>MYLSGNENSNQGFFNKKDLLNYLIRGGHIFIRAKVDRVPRKMVFEKDEQKVPLKNIHNVIGGGHRGRDGTMEKLKDIYF</sequence>
<reference evidence="1 2" key="1">
    <citation type="submission" date="2017-01" db="EMBL/GenBank/DDBJ databases">
        <authorList>
            <person name="Mah S.A."/>
            <person name="Swanson W.J."/>
            <person name="Moy G.W."/>
            <person name="Vacquier V.D."/>
        </authorList>
    </citation>
    <scope>NUCLEOTIDE SEQUENCE [LARGE SCALE GENOMIC DNA]</scope>
    <source>
        <strain evidence="1 2">GSMNP</strain>
    </source>
</reference>
<dbReference type="AlphaFoldDB" id="A0A1R1XPQ0"/>
<dbReference type="Gene3D" id="1.10.340.70">
    <property type="match status" value="1"/>
</dbReference>
<accession>A0A1R1XPQ0</accession>
<gene>
    <name evidence="1" type="ORF">AYI70_g6481</name>
</gene>